<gene>
    <name evidence="1" type="ORF">CY34DRAFT_96139</name>
</gene>
<keyword evidence="2" id="KW-1185">Reference proteome</keyword>
<reference evidence="1 2" key="1">
    <citation type="submission" date="2014-04" db="EMBL/GenBank/DDBJ databases">
        <authorList>
            <consortium name="DOE Joint Genome Institute"/>
            <person name="Kuo A."/>
            <person name="Ruytinx J."/>
            <person name="Rineau F."/>
            <person name="Colpaert J."/>
            <person name="Kohler A."/>
            <person name="Nagy L.G."/>
            <person name="Floudas D."/>
            <person name="Copeland A."/>
            <person name="Barry K.W."/>
            <person name="Cichocki N."/>
            <person name="Veneault-Fourrey C."/>
            <person name="LaButti K."/>
            <person name="Lindquist E.A."/>
            <person name="Lipzen A."/>
            <person name="Lundell T."/>
            <person name="Morin E."/>
            <person name="Murat C."/>
            <person name="Sun H."/>
            <person name="Tunlid A."/>
            <person name="Henrissat B."/>
            <person name="Grigoriev I.V."/>
            <person name="Hibbett D.S."/>
            <person name="Martin F."/>
            <person name="Nordberg H.P."/>
            <person name="Cantor M.N."/>
            <person name="Hua S.X."/>
        </authorList>
    </citation>
    <scope>NUCLEOTIDE SEQUENCE [LARGE SCALE GENOMIC DNA]</scope>
    <source>
        <strain evidence="1 2">UH-Slu-Lm8-n1</strain>
    </source>
</reference>
<evidence type="ECO:0000313" key="1">
    <source>
        <dbReference type="EMBL" id="KIK35403.1"/>
    </source>
</evidence>
<name>A0A0D0AU05_9AGAM</name>
<dbReference type="InParanoid" id="A0A0D0AU05"/>
<protein>
    <submittedName>
        <fullName evidence="1">Uncharacterized protein</fullName>
    </submittedName>
</protein>
<dbReference type="Proteomes" id="UP000054485">
    <property type="component" value="Unassembled WGS sequence"/>
</dbReference>
<dbReference type="OrthoDB" id="3247418at2759"/>
<sequence length="197" mass="22505">GQQESTLLFSFIKAAKLKCWLNRTSCPPIFRDVKSLFDRFVSPAVDVILEDGLIHPTSKENIPDDLRCLIKVQQAVLHARIKYKGAMYARESTHVGNSLILFYPDGVMHAQVPGTIKYIFRTEHGVGFAVRRHHPLLSSHPDPFRHYPHFPAQLHSSTLADHLEVVMPEWVVSHFARWKFSPQHIVAVSLCRVRVPL</sequence>
<proteinExistence type="predicted"/>
<reference evidence="2" key="2">
    <citation type="submission" date="2015-01" db="EMBL/GenBank/DDBJ databases">
        <title>Evolutionary Origins and Diversification of the Mycorrhizal Mutualists.</title>
        <authorList>
            <consortium name="DOE Joint Genome Institute"/>
            <consortium name="Mycorrhizal Genomics Consortium"/>
            <person name="Kohler A."/>
            <person name="Kuo A."/>
            <person name="Nagy L.G."/>
            <person name="Floudas D."/>
            <person name="Copeland A."/>
            <person name="Barry K.W."/>
            <person name="Cichocki N."/>
            <person name="Veneault-Fourrey C."/>
            <person name="LaButti K."/>
            <person name="Lindquist E.A."/>
            <person name="Lipzen A."/>
            <person name="Lundell T."/>
            <person name="Morin E."/>
            <person name="Murat C."/>
            <person name="Riley R."/>
            <person name="Ohm R."/>
            <person name="Sun H."/>
            <person name="Tunlid A."/>
            <person name="Henrissat B."/>
            <person name="Grigoriev I.V."/>
            <person name="Hibbett D.S."/>
            <person name="Martin F."/>
        </authorList>
    </citation>
    <scope>NUCLEOTIDE SEQUENCE [LARGE SCALE GENOMIC DNA]</scope>
    <source>
        <strain evidence="2">UH-Slu-Lm8-n1</strain>
    </source>
</reference>
<dbReference type="AlphaFoldDB" id="A0A0D0AU05"/>
<organism evidence="1 2">
    <name type="scientific">Suillus luteus UH-Slu-Lm8-n1</name>
    <dbReference type="NCBI Taxonomy" id="930992"/>
    <lineage>
        <taxon>Eukaryota</taxon>
        <taxon>Fungi</taxon>
        <taxon>Dikarya</taxon>
        <taxon>Basidiomycota</taxon>
        <taxon>Agaricomycotina</taxon>
        <taxon>Agaricomycetes</taxon>
        <taxon>Agaricomycetidae</taxon>
        <taxon>Boletales</taxon>
        <taxon>Suillineae</taxon>
        <taxon>Suillaceae</taxon>
        <taxon>Suillus</taxon>
    </lineage>
</organism>
<evidence type="ECO:0000313" key="2">
    <source>
        <dbReference type="Proteomes" id="UP000054485"/>
    </source>
</evidence>
<dbReference type="EMBL" id="KN835628">
    <property type="protein sequence ID" value="KIK35403.1"/>
    <property type="molecule type" value="Genomic_DNA"/>
</dbReference>
<dbReference type="HOGENOM" id="CLU_067870_0_0_1"/>
<accession>A0A0D0AU05</accession>
<feature type="non-terminal residue" evidence="1">
    <location>
        <position position="1"/>
    </location>
</feature>